<sequence>MDRLTEYFTPVKLAELNTDLSVKFVPYDRDKGWEHNRLHYESRERPVFARQALEVYSKRDALAKIALMIEELKAIGIQEKLEEIRKFARDNGIDSMVDFCAWGNEFDDFNAILESTPTDSAMRWMASTQDC</sequence>
<proteinExistence type="predicted"/>
<organism evidence="1">
    <name type="scientific">Pseudomonas phage Pyxpy01</name>
    <dbReference type="NCBI Taxonomy" id="3138546"/>
    <lineage>
        <taxon>Viruses</taxon>
    </lineage>
</organism>
<gene>
    <name evidence="1" type="ORF">Pyxpy01_00093</name>
</gene>
<reference evidence="1" key="1">
    <citation type="journal article" date="2024" name="J. Gen. Virol.">
        <title>Novel phages of Pseudomonas syringae unveil numerous potential auxiliary metabolic genes.</title>
        <authorList>
            <person name="Feltin C."/>
            <person name="Garneau J.R."/>
            <person name="Morris C.E."/>
            <person name="Berard A."/>
            <person name="Torres-Barcelo C."/>
        </authorList>
    </citation>
    <scope>NUCLEOTIDE SEQUENCE</scope>
</reference>
<protein>
    <submittedName>
        <fullName evidence="1">Uncharacterized protein</fullName>
    </submittedName>
</protein>
<accession>A0AAU6VYX9</accession>
<name>A0AAU6VYX9_9VIRU</name>
<evidence type="ECO:0000313" key="1">
    <source>
        <dbReference type="EMBL" id="XAI69391.1"/>
    </source>
</evidence>
<dbReference type="EMBL" id="PP179310">
    <property type="protein sequence ID" value="XAI69391.1"/>
    <property type="molecule type" value="Genomic_DNA"/>
</dbReference>